<name>A0A2N9HIN8_FAGSY</name>
<evidence type="ECO:0000313" key="1">
    <source>
        <dbReference type="EMBL" id="SPD11815.1"/>
    </source>
</evidence>
<gene>
    <name evidence="1" type="ORF">FSB_LOCUS39697</name>
</gene>
<dbReference type="AlphaFoldDB" id="A0A2N9HIN8"/>
<protein>
    <submittedName>
        <fullName evidence="1">Uncharacterized protein</fullName>
    </submittedName>
</protein>
<reference evidence="1" key="1">
    <citation type="submission" date="2018-02" db="EMBL/GenBank/DDBJ databases">
        <authorList>
            <person name="Cohen D.B."/>
            <person name="Kent A.D."/>
        </authorList>
    </citation>
    <scope>NUCLEOTIDE SEQUENCE</scope>
</reference>
<sequence>MKGRSETHAVGLIAALHGFLLRRRGSNLPFVGLR</sequence>
<accession>A0A2N9HIN8</accession>
<proteinExistence type="predicted"/>
<organism evidence="1">
    <name type="scientific">Fagus sylvatica</name>
    <name type="common">Beechnut</name>
    <dbReference type="NCBI Taxonomy" id="28930"/>
    <lineage>
        <taxon>Eukaryota</taxon>
        <taxon>Viridiplantae</taxon>
        <taxon>Streptophyta</taxon>
        <taxon>Embryophyta</taxon>
        <taxon>Tracheophyta</taxon>
        <taxon>Spermatophyta</taxon>
        <taxon>Magnoliopsida</taxon>
        <taxon>eudicotyledons</taxon>
        <taxon>Gunneridae</taxon>
        <taxon>Pentapetalae</taxon>
        <taxon>rosids</taxon>
        <taxon>fabids</taxon>
        <taxon>Fagales</taxon>
        <taxon>Fagaceae</taxon>
        <taxon>Fagus</taxon>
    </lineage>
</organism>
<dbReference type="EMBL" id="OIVN01003520">
    <property type="protein sequence ID" value="SPD11815.1"/>
    <property type="molecule type" value="Genomic_DNA"/>
</dbReference>